<feature type="compositionally biased region" description="Acidic residues" evidence="7">
    <location>
        <begin position="484"/>
        <end position="494"/>
    </location>
</feature>
<evidence type="ECO:0000256" key="1">
    <source>
        <dbReference type="ARBA" id="ARBA00000707"/>
    </source>
</evidence>
<dbReference type="InterPro" id="IPR038765">
    <property type="entry name" value="Papain-like_cys_pep_sf"/>
</dbReference>
<accession>A0A7S3Q065</accession>
<name>A0A7S3Q065_9STRA</name>
<dbReference type="InterPro" id="IPR044635">
    <property type="entry name" value="UBP14-like"/>
</dbReference>
<sequence>MSEESIPIIVKWGKETMSLSLTPSLGVKALKSNLYEKTQVPMERMKLMPKSKGLWRGLLKDDFDFTTITFDKVKAPITILLMGSAEKLTGPKVKTIFVEDLKPEEAAQHAPEPSGLNNLGNTCYLNSVMQCLRNVKVFRQGLQQSDSNNNSGYANANAVASNTNVPPSVAPFLRTMNSTFHSLDRSLDPVSPTPFVMSTKMAFPQFAETGANGAPQQQDAEEFLSGLLTLAGQGGQMQGKENIMKAYKNAGVDVDEKELVGVGNLVDALFGIQMEETYTCDELEVMKNSENDKNDSAGVDVDVAMADATSSDAEAAVVRHDLHRKLVCNIQGGSDSASQTNVTHVMEGIALALNGKVEKHSEVLGRDAIWTRTQRMSRLPQILALQFGRFYWKETPDSQDHTGVKCKVMKPVAFNGELDIYEFCSAKVQKVLKKSRDKALKEEEDRVTAKLMGAAKSGADADGGNDEKMGDNDESEKKNASMAMDEEGAGDDDDDLKAALAMSMAAAPTEDDTSDSEDVMVGPGLPKEFQGKYELFAVVTHKGRDADGGHYMGWVKAEEQGGGSKIADTEEDNADWFVFDDDEVSPCKTEDVLKLKGGGDWHMSYLNFYRAKK</sequence>
<dbReference type="PANTHER" id="PTHR43982">
    <property type="entry name" value="UBIQUITIN CARBOXYL-TERMINAL HYDROLASE"/>
    <property type="match status" value="1"/>
</dbReference>
<evidence type="ECO:0000256" key="3">
    <source>
        <dbReference type="ARBA" id="ARBA00022786"/>
    </source>
</evidence>
<dbReference type="PROSITE" id="PS00973">
    <property type="entry name" value="USP_2"/>
    <property type="match status" value="1"/>
</dbReference>
<dbReference type="GO" id="GO:0016579">
    <property type="term" value="P:protein deubiquitination"/>
    <property type="evidence" value="ECO:0007669"/>
    <property type="project" value="InterPro"/>
</dbReference>
<evidence type="ECO:0000256" key="2">
    <source>
        <dbReference type="ARBA" id="ARBA00022670"/>
    </source>
</evidence>
<protein>
    <recommendedName>
        <fullName evidence="6">Ubiquitin carboxyl-terminal hydrolase</fullName>
        <ecNumber evidence="6">3.4.19.12</ecNumber>
    </recommendedName>
</protein>
<evidence type="ECO:0000256" key="7">
    <source>
        <dbReference type="SAM" id="MobiDB-lite"/>
    </source>
</evidence>
<dbReference type="SUPFAM" id="SSF54236">
    <property type="entry name" value="Ubiquitin-like"/>
    <property type="match status" value="1"/>
</dbReference>
<keyword evidence="5 6" id="KW-0788">Thiol protease</keyword>
<comment type="catalytic activity">
    <reaction evidence="1 6">
        <text>Thiol-dependent hydrolysis of ester, thioester, amide, peptide and isopeptide bonds formed by the C-terminal Gly of ubiquitin (a 76-residue protein attached to proteins as an intracellular targeting signal).</text>
        <dbReference type="EC" id="3.4.19.12"/>
    </reaction>
</comment>
<dbReference type="InterPro" id="IPR001394">
    <property type="entry name" value="Peptidase_C19_UCH"/>
</dbReference>
<evidence type="ECO:0000256" key="4">
    <source>
        <dbReference type="ARBA" id="ARBA00022801"/>
    </source>
</evidence>
<dbReference type="GO" id="GO:0004843">
    <property type="term" value="F:cysteine-type deubiquitinase activity"/>
    <property type="evidence" value="ECO:0007669"/>
    <property type="project" value="UniProtKB-UniRule"/>
</dbReference>
<dbReference type="InterPro" id="IPR003903">
    <property type="entry name" value="UIM_dom"/>
</dbReference>
<evidence type="ECO:0000313" key="9">
    <source>
        <dbReference type="EMBL" id="CAE0461510.1"/>
    </source>
</evidence>
<dbReference type="Gene3D" id="3.90.70.10">
    <property type="entry name" value="Cysteine proteinases"/>
    <property type="match status" value="1"/>
</dbReference>
<dbReference type="PROSITE" id="PS50235">
    <property type="entry name" value="USP_3"/>
    <property type="match status" value="1"/>
</dbReference>
<evidence type="ECO:0000256" key="5">
    <source>
        <dbReference type="ARBA" id="ARBA00022807"/>
    </source>
</evidence>
<dbReference type="PROSITE" id="PS00972">
    <property type="entry name" value="USP_1"/>
    <property type="match status" value="1"/>
</dbReference>
<keyword evidence="2 6" id="KW-0645">Protease</keyword>
<organism evidence="9">
    <name type="scientific">Chaetoceros debilis</name>
    <dbReference type="NCBI Taxonomy" id="122233"/>
    <lineage>
        <taxon>Eukaryota</taxon>
        <taxon>Sar</taxon>
        <taxon>Stramenopiles</taxon>
        <taxon>Ochrophyta</taxon>
        <taxon>Bacillariophyta</taxon>
        <taxon>Coscinodiscophyceae</taxon>
        <taxon>Chaetocerotophycidae</taxon>
        <taxon>Chaetocerotales</taxon>
        <taxon>Chaetocerotaceae</taxon>
        <taxon>Chaetoceros</taxon>
    </lineage>
</organism>
<dbReference type="EMBL" id="HBIO01008327">
    <property type="protein sequence ID" value="CAE0461510.1"/>
    <property type="molecule type" value="Transcribed_RNA"/>
</dbReference>
<reference evidence="9" key="1">
    <citation type="submission" date="2021-01" db="EMBL/GenBank/DDBJ databases">
        <authorList>
            <person name="Corre E."/>
            <person name="Pelletier E."/>
            <person name="Niang G."/>
            <person name="Scheremetjew M."/>
            <person name="Finn R."/>
            <person name="Kale V."/>
            <person name="Holt S."/>
            <person name="Cochrane G."/>
            <person name="Meng A."/>
            <person name="Brown T."/>
            <person name="Cohen L."/>
        </authorList>
    </citation>
    <scope>NUCLEOTIDE SEQUENCE</scope>
    <source>
        <strain evidence="9">MM31A-1</strain>
    </source>
</reference>
<feature type="region of interest" description="Disordered" evidence="7">
    <location>
        <begin position="451"/>
        <end position="494"/>
    </location>
</feature>
<dbReference type="InterPro" id="IPR018200">
    <property type="entry name" value="USP_CS"/>
</dbReference>
<dbReference type="Pfam" id="PF00443">
    <property type="entry name" value="UCH"/>
    <property type="match status" value="1"/>
</dbReference>
<dbReference type="GO" id="GO:0070628">
    <property type="term" value="F:proteasome binding"/>
    <property type="evidence" value="ECO:0007669"/>
    <property type="project" value="TreeGrafter"/>
</dbReference>
<feature type="compositionally biased region" description="Low complexity" evidence="7">
    <location>
        <begin position="453"/>
        <end position="462"/>
    </location>
</feature>
<dbReference type="GO" id="GO:0061136">
    <property type="term" value="P:regulation of proteasomal protein catabolic process"/>
    <property type="evidence" value="ECO:0007669"/>
    <property type="project" value="TreeGrafter"/>
</dbReference>
<evidence type="ECO:0000259" key="8">
    <source>
        <dbReference type="PROSITE" id="PS50235"/>
    </source>
</evidence>
<keyword evidence="3 6" id="KW-0833">Ubl conjugation pathway</keyword>
<dbReference type="InterPro" id="IPR028889">
    <property type="entry name" value="USP"/>
</dbReference>
<dbReference type="PANTHER" id="PTHR43982:SF1">
    <property type="entry name" value="UBIQUITIN CARBOXYL-TERMINAL HYDROLASE 14"/>
    <property type="match status" value="1"/>
</dbReference>
<feature type="compositionally biased region" description="Basic and acidic residues" evidence="7">
    <location>
        <begin position="465"/>
        <end position="479"/>
    </location>
</feature>
<dbReference type="Gene3D" id="3.10.20.90">
    <property type="entry name" value="Phosphatidylinositol 3-kinase Catalytic Subunit, Chain A, domain 1"/>
    <property type="match status" value="1"/>
</dbReference>
<dbReference type="InterPro" id="IPR029071">
    <property type="entry name" value="Ubiquitin-like_domsf"/>
</dbReference>
<gene>
    <name evidence="9" type="ORF">CDEB00056_LOCUS6351</name>
</gene>
<proteinExistence type="inferred from homology"/>
<feature type="domain" description="USP" evidence="8">
    <location>
        <begin position="114"/>
        <end position="612"/>
    </location>
</feature>
<dbReference type="GO" id="GO:0043161">
    <property type="term" value="P:proteasome-mediated ubiquitin-dependent protein catabolic process"/>
    <property type="evidence" value="ECO:0007669"/>
    <property type="project" value="InterPro"/>
</dbReference>
<dbReference type="EC" id="3.4.19.12" evidence="6"/>
<dbReference type="AlphaFoldDB" id="A0A7S3Q065"/>
<dbReference type="PROSITE" id="PS50330">
    <property type="entry name" value="UIM"/>
    <property type="match status" value="1"/>
</dbReference>
<comment type="similarity">
    <text evidence="6">Belongs to the peptidase C19 family.</text>
</comment>
<evidence type="ECO:0000256" key="6">
    <source>
        <dbReference type="RuleBase" id="RU366025"/>
    </source>
</evidence>
<dbReference type="SUPFAM" id="SSF54001">
    <property type="entry name" value="Cysteine proteinases"/>
    <property type="match status" value="1"/>
</dbReference>
<keyword evidence="4 6" id="KW-0378">Hydrolase</keyword>